<reference evidence="2" key="1">
    <citation type="submission" date="2016-10" db="EMBL/GenBank/DDBJ databases">
        <authorList>
            <person name="Varghese N."/>
            <person name="Submissions S."/>
        </authorList>
    </citation>
    <scope>NUCLEOTIDE SEQUENCE [LARGE SCALE GENOMIC DNA]</scope>
    <source>
        <strain evidence="2">DSM 13327</strain>
    </source>
</reference>
<evidence type="ECO:0000313" key="2">
    <source>
        <dbReference type="Proteomes" id="UP000199520"/>
    </source>
</evidence>
<evidence type="ECO:0000313" key="1">
    <source>
        <dbReference type="EMBL" id="SFL57492.1"/>
    </source>
</evidence>
<dbReference type="OrthoDB" id="2374504at2"/>
<dbReference type="STRING" id="1123291.SAMN04490355_100991"/>
<dbReference type="RefSeq" id="WP_090934221.1">
    <property type="nucleotide sequence ID" value="NZ_FOTS01000009.1"/>
</dbReference>
<proteinExistence type="predicted"/>
<keyword evidence="2" id="KW-1185">Reference proteome</keyword>
<dbReference type="Proteomes" id="UP000199520">
    <property type="component" value="Unassembled WGS sequence"/>
</dbReference>
<protein>
    <submittedName>
        <fullName evidence="1">Coat F domain-containing protein</fullName>
    </submittedName>
</protein>
<name>A0A1I4IT16_9FIRM</name>
<dbReference type="EMBL" id="FOTS01000009">
    <property type="protein sequence ID" value="SFL57492.1"/>
    <property type="molecule type" value="Genomic_DNA"/>
</dbReference>
<dbReference type="InterPro" id="IPR012347">
    <property type="entry name" value="Ferritin-like"/>
</dbReference>
<accession>A0A1I4IT16</accession>
<dbReference type="Gene3D" id="1.20.1260.10">
    <property type="match status" value="1"/>
</dbReference>
<dbReference type="AlphaFoldDB" id="A0A1I4IT16"/>
<gene>
    <name evidence="1" type="ORF">SAMN04490355_100991</name>
</gene>
<organism evidence="1 2">
    <name type="scientific">Pelosinus propionicus DSM 13327</name>
    <dbReference type="NCBI Taxonomy" id="1123291"/>
    <lineage>
        <taxon>Bacteria</taxon>
        <taxon>Bacillati</taxon>
        <taxon>Bacillota</taxon>
        <taxon>Negativicutes</taxon>
        <taxon>Selenomonadales</taxon>
        <taxon>Sporomusaceae</taxon>
        <taxon>Pelosinus</taxon>
    </lineage>
</organism>
<sequence>MNYGMKRSLQAQKMGEMGRGHMLVEAHQLVHVGEAMTTMVNCMNTFRMYRPQLRESQLTSMIDRQLEHMMSMCNNILKYMQTKEINQIMPERIMGWQSNINQMHQPINMNTNRLDERDMVCCMASSLKACVMSLSVATMSCSDDTMRKMVMNCCTSCMNMVYDMLMHMHQRAMHHVSTMQANTMHSNMHVYQPVSEMQYQ</sequence>